<dbReference type="PANTHER" id="PTHR47424">
    <property type="entry name" value="REGULATORY PROTEIN GAL4"/>
    <property type="match status" value="1"/>
</dbReference>
<dbReference type="Proteomes" id="UP000002149">
    <property type="component" value="Chromosome 1"/>
</dbReference>
<feature type="region of interest" description="Disordered" evidence="5">
    <location>
        <begin position="442"/>
        <end position="469"/>
    </location>
</feature>
<dbReference type="SMART" id="SM00066">
    <property type="entry name" value="GAL4"/>
    <property type="match status" value="1"/>
</dbReference>
<dbReference type="KEGG" id="cne:CNA06480"/>
<evidence type="ECO:0000256" key="3">
    <source>
        <dbReference type="ARBA" id="ARBA00023163"/>
    </source>
</evidence>
<accession>Q5KNH4</accession>
<sequence length="469" mass="50983">MEDRPLSPRLHHLLIREQRPNELTRISPRPISTGGCGSRASSGYNSAILNTPLSPLSANPDLTVSPHSQSQHGSIRRSVSPASMSFHLSSEEIPTPNRRTNSILSLLNGPMSSSPISCIGPSNSFPYKAELDNNRYQANSPYPRPPPATFPITEHSQATYFEERPYLPPTPGSIETYNPGPSSFPEFHPYHAPTAPYMPHATDRPGIYRRHSSHPNKHHSLYPNPVHPPLHRHSTPHSSSATLSTRFDVSLSFPPPPPPTAYASGPYESDFRVSGPRVPISRTTKACNSCRNRKVRCDAGATNGGRAGEAPCTRCKEGNLECVYTNVQKKRGPCPGTARPTGSRSRRSSVQKQQQQQTPTSQPPLAPSHLDSMWTDHGNHLDSVSPSQRSSIASIQTSVDVITPEEITFGHVGSYGFPFPPHASSSALSHEYDWHATNKAAVGGSVSGWSGSQVGPRGSHSAAPWEGRR</sequence>
<dbReference type="SUPFAM" id="SSF57701">
    <property type="entry name" value="Zn2/Cys6 DNA-binding domain"/>
    <property type="match status" value="1"/>
</dbReference>
<dbReference type="PROSITE" id="PS50048">
    <property type="entry name" value="ZN2_CY6_FUNGAL_2"/>
    <property type="match status" value="1"/>
</dbReference>
<name>Q5KNH4_CRYD1</name>
<evidence type="ECO:0000313" key="8">
    <source>
        <dbReference type="Proteomes" id="UP000002149"/>
    </source>
</evidence>
<dbReference type="AlphaFoldDB" id="Q5KNH4"/>
<keyword evidence="2" id="KW-0238">DNA-binding</keyword>
<feature type="region of interest" description="Disordered" evidence="5">
    <location>
        <begin position="210"/>
        <end position="243"/>
    </location>
</feature>
<feature type="region of interest" description="Disordered" evidence="5">
    <location>
        <begin position="329"/>
        <end position="391"/>
    </location>
</feature>
<keyword evidence="1" id="KW-0805">Transcription regulation</keyword>
<dbReference type="STRING" id="214684.Q5KNH4"/>
<gene>
    <name evidence="7" type="ordered locus">CNA06480</name>
</gene>
<dbReference type="CDD" id="cd00067">
    <property type="entry name" value="GAL4"/>
    <property type="match status" value="1"/>
</dbReference>
<dbReference type="PANTHER" id="PTHR47424:SF3">
    <property type="entry name" value="REGULATORY PROTEIN GAL4"/>
    <property type="match status" value="1"/>
</dbReference>
<feature type="compositionally biased region" description="Polar residues" evidence="5">
    <location>
        <begin position="382"/>
        <end position="391"/>
    </location>
</feature>
<feature type="region of interest" description="Disordered" evidence="5">
    <location>
        <begin position="58"/>
        <end position="83"/>
    </location>
</feature>
<dbReference type="InParanoid" id="Q5KNH4"/>
<evidence type="ECO:0000256" key="2">
    <source>
        <dbReference type="ARBA" id="ARBA00023125"/>
    </source>
</evidence>
<keyword evidence="3" id="KW-0804">Transcription</keyword>
<evidence type="ECO:0000256" key="1">
    <source>
        <dbReference type="ARBA" id="ARBA00023015"/>
    </source>
</evidence>
<dbReference type="GO" id="GO:0000981">
    <property type="term" value="F:DNA-binding transcription factor activity, RNA polymerase II-specific"/>
    <property type="evidence" value="ECO:0007669"/>
    <property type="project" value="InterPro"/>
</dbReference>
<feature type="compositionally biased region" description="Low complexity" evidence="5">
    <location>
        <begin position="442"/>
        <end position="455"/>
    </location>
</feature>
<reference evidence="7 8" key="1">
    <citation type="journal article" date="2005" name="Science">
        <title>The genome of the basidiomycetous yeast and human pathogen Cryptococcus neoformans.</title>
        <authorList>
            <person name="Loftus B.J."/>
            <person name="Fung E."/>
            <person name="Roncaglia P."/>
            <person name="Rowley D."/>
            <person name="Amedeo P."/>
            <person name="Bruno D."/>
            <person name="Vamathevan J."/>
            <person name="Miranda M."/>
            <person name="Anderson I.J."/>
            <person name="Fraser J.A."/>
            <person name="Allen J.E."/>
            <person name="Bosdet I.E."/>
            <person name="Brent M.R."/>
            <person name="Chiu R."/>
            <person name="Doering T.L."/>
            <person name="Donlin M.J."/>
            <person name="D'Souza C.A."/>
            <person name="Fox D.S."/>
            <person name="Grinberg V."/>
            <person name="Fu J."/>
            <person name="Fukushima M."/>
            <person name="Haas B.J."/>
            <person name="Huang J.C."/>
            <person name="Janbon G."/>
            <person name="Jones S.J."/>
            <person name="Koo H.L."/>
            <person name="Krzywinski M.I."/>
            <person name="Kwon-Chung J.K."/>
            <person name="Lengeler K.B."/>
            <person name="Maiti R."/>
            <person name="Marra M.A."/>
            <person name="Marra R.E."/>
            <person name="Mathewson C.A."/>
            <person name="Mitchell T.G."/>
            <person name="Pertea M."/>
            <person name="Riggs F.R."/>
            <person name="Salzberg S.L."/>
            <person name="Schein J.E."/>
            <person name="Shvartsbeyn A."/>
            <person name="Shin H."/>
            <person name="Shumway M."/>
            <person name="Specht C.A."/>
            <person name="Suh B.B."/>
            <person name="Tenney A."/>
            <person name="Utterback T.R."/>
            <person name="Wickes B.L."/>
            <person name="Wortman J.R."/>
            <person name="Wye N.H."/>
            <person name="Kronstad J.W."/>
            <person name="Lodge J.K."/>
            <person name="Heitman J."/>
            <person name="Davis R.W."/>
            <person name="Fraser C.M."/>
            <person name="Hyman R.W."/>
        </authorList>
    </citation>
    <scope>NUCLEOTIDE SEQUENCE [LARGE SCALE GENOMIC DNA]</scope>
    <source>
        <strain evidence="8">JEC21 / ATCC MYA-565</strain>
    </source>
</reference>
<dbReference type="Gene3D" id="4.10.240.10">
    <property type="entry name" value="Zn(2)-C6 fungal-type DNA-binding domain"/>
    <property type="match status" value="1"/>
</dbReference>
<dbReference type="PaxDb" id="214684-Q5KNH4"/>
<feature type="compositionally biased region" description="Basic residues" evidence="5">
    <location>
        <begin position="210"/>
        <end position="220"/>
    </location>
</feature>
<evidence type="ECO:0000259" key="6">
    <source>
        <dbReference type="PROSITE" id="PS50048"/>
    </source>
</evidence>
<dbReference type="InterPro" id="IPR051127">
    <property type="entry name" value="Fungal_SecMet_Regulators"/>
</dbReference>
<dbReference type="Pfam" id="PF00172">
    <property type="entry name" value="Zn_clus"/>
    <property type="match status" value="1"/>
</dbReference>
<evidence type="ECO:0000313" key="7">
    <source>
        <dbReference type="EMBL" id="AAW41394.1"/>
    </source>
</evidence>
<feature type="domain" description="Zn(2)-C6 fungal-type" evidence="6">
    <location>
        <begin position="286"/>
        <end position="324"/>
    </location>
</feature>
<dbReference type="InterPro" id="IPR036864">
    <property type="entry name" value="Zn2-C6_fun-type_DNA-bd_sf"/>
</dbReference>
<dbReference type="GO" id="GO:0003677">
    <property type="term" value="F:DNA binding"/>
    <property type="evidence" value="ECO:0007669"/>
    <property type="project" value="UniProtKB-KW"/>
</dbReference>
<keyword evidence="4" id="KW-0539">Nucleus</keyword>
<dbReference type="HOGENOM" id="CLU_586610_0_0_1"/>
<feature type="region of interest" description="Disordered" evidence="5">
    <location>
        <begin position="248"/>
        <end position="267"/>
    </location>
</feature>
<organism evidence="7 8">
    <name type="scientific">Cryptococcus deneoformans (strain JEC21 / ATCC MYA-565)</name>
    <name type="common">Cryptococcus neoformans var. neoformans serotype D</name>
    <dbReference type="NCBI Taxonomy" id="214684"/>
    <lineage>
        <taxon>Eukaryota</taxon>
        <taxon>Fungi</taxon>
        <taxon>Dikarya</taxon>
        <taxon>Basidiomycota</taxon>
        <taxon>Agaricomycotina</taxon>
        <taxon>Tremellomycetes</taxon>
        <taxon>Tremellales</taxon>
        <taxon>Cryptococcaceae</taxon>
        <taxon>Cryptococcus</taxon>
        <taxon>Cryptococcus neoformans species complex</taxon>
    </lineage>
</organism>
<dbReference type="OrthoDB" id="39175at2759"/>
<keyword evidence="8" id="KW-1185">Reference proteome</keyword>
<evidence type="ECO:0000256" key="5">
    <source>
        <dbReference type="SAM" id="MobiDB-lite"/>
    </source>
</evidence>
<dbReference type="InterPro" id="IPR001138">
    <property type="entry name" value="Zn2Cys6_DnaBD"/>
</dbReference>
<dbReference type="EMBL" id="AE017341">
    <property type="protein sequence ID" value="AAW41394.1"/>
    <property type="molecule type" value="Genomic_DNA"/>
</dbReference>
<dbReference type="eggNOG" id="ENOG502QVPH">
    <property type="taxonomic scope" value="Eukaryota"/>
</dbReference>
<dbReference type="VEuPathDB" id="FungiDB:CNA06480"/>
<dbReference type="RefSeq" id="XP_567213.1">
    <property type="nucleotide sequence ID" value="XM_567213.2"/>
</dbReference>
<evidence type="ECO:0000256" key="4">
    <source>
        <dbReference type="ARBA" id="ARBA00023242"/>
    </source>
</evidence>
<protein>
    <recommendedName>
        <fullName evidence="6">Zn(2)-C6 fungal-type domain-containing protein</fullName>
    </recommendedName>
</protein>
<feature type="compositionally biased region" description="Polar residues" evidence="5">
    <location>
        <begin position="58"/>
        <end position="73"/>
    </location>
</feature>
<dbReference type="GeneID" id="3253564"/>
<feature type="compositionally biased region" description="Low complexity" evidence="5">
    <location>
        <begin position="350"/>
        <end position="360"/>
    </location>
</feature>
<proteinExistence type="predicted"/>
<dbReference type="GO" id="GO:0008270">
    <property type="term" value="F:zinc ion binding"/>
    <property type="evidence" value="ECO:0007669"/>
    <property type="project" value="InterPro"/>
</dbReference>
<feature type="region of interest" description="Disordered" evidence="5">
    <location>
        <begin position="19"/>
        <end position="39"/>
    </location>
</feature>